<reference evidence="2 3" key="1">
    <citation type="submission" date="2020-08" db="EMBL/GenBank/DDBJ databases">
        <title>Genomic Encyclopedia of Type Strains, Phase IV (KMG-IV): sequencing the most valuable type-strain genomes for metagenomic binning, comparative biology and taxonomic classification.</title>
        <authorList>
            <person name="Goeker M."/>
        </authorList>
    </citation>
    <scope>NUCLEOTIDE SEQUENCE [LARGE SCALE GENOMIC DNA]</scope>
    <source>
        <strain evidence="2 3">DSM 44197</strain>
    </source>
</reference>
<feature type="region of interest" description="Disordered" evidence="1">
    <location>
        <begin position="1"/>
        <end position="94"/>
    </location>
</feature>
<name>A0A7W3QJR7_ACTNM</name>
<evidence type="ECO:0000256" key="1">
    <source>
        <dbReference type="SAM" id="MobiDB-lite"/>
    </source>
</evidence>
<evidence type="ECO:0000313" key="3">
    <source>
        <dbReference type="Proteomes" id="UP000572680"/>
    </source>
</evidence>
<accession>A0A7W3QJR7</accession>
<comment type="caution">
    <text evidence="2">The sequence shown here is derived from an EMBL/GenBank/DDBJ whole genome shotgun (WGS) entry which is preliminary data.</text>
</comment>
<dbReference type="Proteomes" id="UP000572680">
    <property type="component" value="Unassembled WGS sequence"/>
</dbReference>
<proteinExistence type="predicted"/>
<dbReference type="AlphaFoldDB" id="A0A7W3QJR7"/>
<keyword evidence="3" id="KW-1185">Reference proteome</keyword>
<sequence length="94" mass="9635">MTGKRIIPMRTEGAETTRPGRADPVLIADHAQAAAPADHPGAPQSLPPSDGLPTGPSVRTPPRGAVARVSERAAPGRGGGPSVHGRPFRHEPVT</sequence>
<dbReference type="EMBL" id="JACJIA010000001">
    <property type="protein sequence ID" value="MBA8949739.1"/>
    <property type="molecule type" value="Genomic_DNA"/>
</dbReference>
<feature type="compositionally biased region" description="Low complexity" evidence="1">
    <location>
        <begin position="28"/>
        <end position="44"/>
    </location>
</feature>
<protein>
    <submittedName>
        <fullName evidence="2">Uncharacterized protein</fullName>
    </submittedName>
</protein>
<gene>
    <name evidence="2" type="ORF">HNR61_001337</name>
</gene>
<feature type="compositionally biased region" description="Basic and acidic residues" evidence="1">
    <location>
        <begin position="12"/>
        <end position="21"/>
    </location>
</feature>
<organism evidence="2 3">
    <name type="scientific">Actinomadura namibiensis</name>
    <dbReference type="NCBI Taxonomy" id="182080"/>
    <lineage>
        <taxon>Bacteria</taxon>
        <taxon>Bacillati</taxon>
        <taxon>Actinomycetota</taxon>
        <taxon>Actinomycetes</taxon>
        <taxon>Streptosporangiales</taxon>
        <taxon>Thermomonosporaceae</taxon>
        <taxon>Actinomadura</taxon>
    </lineage>
</organism>
<evidence type="ECO:0000313" key="2">
    <source>
        <dbReference type="EMBL" id="MBA8949739.1"/>
    </source>
</evidence>